<evidence type="ECO:0008006" key="4">
    <source>
        <dbReference type="Google" id="ProtNLM"/>
    </source>
</evidence>
<accession>A0ABT6Q447</accession>
<keyword evidence="1" id="KW-0472">Membrane</keyword>
<keyword evidence="1" id="KW-0812">Transmembrane</keyword>
<dbReference type="RefSeq" id="WP_281449057.1">
    <property type="nucleotide sequence ID" value="NZ_JASBAO010000003.1"/>
</dbReference>
<evidence type="ECO:0000313" key="3">
    <source>
        <dbReference type="Proteomes" id="UP001431634"/>
    </source>
</evidence>
<gene>
    <name evidence="2" type="ORF">QJV27_11010</name>
</gene>
<proteinExistence type="predicted"/>
<feature type="transmembrane region" description="Helical" evidence="1">
    <location>
        <begin position="46"/>
        <end position="74"/>
    </location>
</feature>
<feature type="transmembrane region" description="Helical" evidence="1">
    <location>
        <begin position="12"/>
        <end position="34"/>
    </location>
</feature>
<evidence type="ECO:0000313" key="2">
    <source>
        <dbReference type="EMBL" id="MDI2091891.1"/>
    </source>
</evidence>
<dbReference type="EMBL" id="JASBAO010000003">
    <property type="protein sequence ID" value="MDI2091891.1"/>
    <property type="molecule type" value="Genomic_DNA"/>
</dbReference>
<dbReference type="Proteomes" id="UP001431634">
    <property type="component" value="Unassembled WGS sequence"/>
</dbReference>
<protein>
    <recommendedName>
        <fullName evidence="4">Colicin V synthesis protein</fullName>
    </recommendedName>
</protein>
<organism evidence="2 3">
    <name type="scientific">Commensalibacter oyaizuii</name>
    <dbReference type="NCBI Taxonomy" id="3043873"/>
    <lineage>
        <taxon>Bacteria</taxon>
        <taxon>Pseudomonadati</taxon>
        <taxon>Pseudomonadota</taxon>
        <taxon>Alphaproteobacteria</taxon>
        <taxon>Acetobacterales</taxon>
        <taxon>Acetobacteraceae</taxon>
    </lineage>
</organism>
<sequence>MRDLNNVEISNVSGAGLLGALNFGVTAGWAGLILGGKYGGSNGGILGFGLIGNLVGLIAGGILGAAGGAVVGLANSDTQANAWSQQVISFITSGTILGQNNI</sequence>
<keyword evidence="1" id="KW-1133">Transmembrane helix</keyword>
<evidence type="ECO:0000256" key="1">
    <source>
        <dbReference type="SAM" id="Phobius"/>
    </source>
</evidence>
<keyword evidence="3" id="KW-1185">Reference proteome</keyword>
<reference evidence="2" key="1">
    <citation type="submission" date="2023-05" db="EMBL/GenBank/DDBJ databases">
        <title>Whole genome sequence of Commensalibacter sp.</title>
        <authorList>
            <person name="Charoenyingcharoen P."/>
            <person name="Yukphan P."/>
        </authorList>
    </citation>
    <scope>NUCLEOTIDE SEQUENCE</scope>
    <source>
        <strain evidence="2">TBRC 16381</strain>
    </source>
</reference>
<name>A0ABT6Q447_9PROT</name>
<comment type="caution">
    <text evidence="2">The sequence shown here is derived from an EMBL/GenBank/DDBJ whole genome shotgun (WGS) entry which is preliminary data.</text>
</comment>